<keyword evidence="4" id="KW-0964">Secreted</keyword>
<keyword evidence="3" id="KW-0134">Cell wall</keyword>
<evidence type="ECO:0000256" key="2">
    <source>
        <dbReference type="ARBA" id="ARBA00004191"/>
    </source>
</evidence>
<feature type="domain" description="Disease resistance R13L4/SHOC-2-like LRR" evidence="14">
    <location>
        <begin position="99"/>
        <end position="207"/>
    </location>
</feature>
<dbReference type="SUPFAM" id="SSF52058">
    <property type="entry name" value="L domain-like"/>
    <property type="match status" value="1"/>
</dbReference>
<evidence type="ECO:0000256" key="1">
    <source>
        <dbReference type="ARBA" id="ARBA00004170"/>
    </source>
</evidence>
<feature type="domain" description="Leucine-rich repeat-containing N-terminal plant-type" evidence="13">
    <location>
        <begin position="37"/>
        <end position="75"/>
    </location>
</feature>
<comment type="subcellular location">
    <subcellularLocation>
        <location evidence="1">Membrane</location>
        <topology evidence="1">Peripheral membrane protein</topology>
    </subcellularLocation>
    <subcellularLocation>
        <location evidence="2">Secreted</location>
        <location evidence="2">Cell wall</location>
    </subcellularLocation>
</comment>
<dbReference type="AlphaFoldDB" id="A0A396JQH5"/>
<keyword evidence="9" id="KW-0472">Membrane</keyword>
<dbReference type="PANTHER" id="PTHR48060:SF24">
    <property type="entry name" value="NON-SPECIFIC SERINE_THREONINE PROTEIN KINASE"/>
    <property type="match status" value="1"/>
</dbReference>
<evidence type="ECO:0000256" key="7">
    <source>
        <dbReference type="ARBA" id="ARBA00022737"/>
    </source>
</evidence>
<dbReference type="PANTHER" id="PTHR48060">
    <property type="entry name" value="DNA DAMAGE-REPAIR/TOLERATION PROTEIN DRT100"/>
    <property type="match status" value="1"/>
</dbReference>
<dbReference type="InterPro" id="IPR055414">
    <property type="entry name" value="LRR_R13L4/SHOC2-like"/>
</dbReference>
<sequence>MLQRNKLLPMSCLILFFYVFVIATSTSPHAARKNQGSEVDALLKWKASLDNHSRALLSSWIGNNPCSSWEGITCDYQSKSINMINLTNIGLKGTLQTLNFSSLTKIHTLVLTNNFLHGVVPHHIGEMSSLKTLDLSVNNLAESIPPSIGNLINLDTIDLSQNTLSGPIPFTIGNLTKLSELYFYSNALTGQIPPSIGNLINLDTIYLNEKSLWTNSFHCWKYDKTP</sequence>
<keyword evidence="5" id="KW-0433">Leucine-rich repeat</keyword>
<dbReference type="FunFam" id="3.80.10.10:FF:000400">
    <property type="entry name" value="Nuclear pore complex protein NUP107"/>
    <property type="match status" value="1"/>
</dbReference>
<keyword evidence="6 12" id="KW-0732">Signal</keyword>
<evidence type="ECO:0000256" key="3">
    <source>
        <dbReference type="ARBA" id="ARBA00022512"/>
    </source>
</evidence>
<evidence type="ECO:0000259" key="13">
    <source>
        <dbReference type="Pfam" id="PF08263"/>
    </source>
</evidence>
<dbReference type="EMBL" id="PSQE01000001">
    <property type="protein sequence ID" value="RHN78465.1"/>
    <property type="molecule type" value="Genomic_DNA"/>
</dbReference>
<dbReference type="Pfam" id="PF23598">
    <property type="entry name" value="LRR_14"/>
    <property type="match status" value="1"/>
</dbReference>
<comment type="similarity">
    <text evidence="11">Belongs to the polygalacturonase-inhibiting protein family.</text>
</comment>
<evidence type="ECO:0000259" key="14">
    <source>
        <dbReference type="Pfam" id="PF23598"/>
    </source>
</evidence>
<name>A0A396JQH5_MEDTR</name>
<evidence type="ECO:0000313" key="15">
    <source>
        <dbReference type="EMBL" id="RHN78465.1"/>
    </source>
</evidence>
<dbReference type="GO" id="GO:0016020">
    <property type="term" value="C:membrane"/>
    <property type="evidence" value="ECO:0007669"/>
    <property type="project" value="UniProtKB-SubCell"/>
</dbReference>
<keyword evidence="8" id="KW-0611">Plant defense</keyword>
<keyword evidence="10" id="KW-1015">Disulfide bond</keyword>
<proteinExistence type="inferred from homology"/>
<dbReference type="InterPro" id="IPR013210">
    <property type="entry name" value="LRR_N_plant-typ"/>
</dbReference>
<evidence type="ECO:0000313" key="16">
    <source>
        <dbReference type="Proteomes" id="UP000265566"/>
    </source>
</evidence>
<evidence type="ECO:0000256" key="5">
    <source>
        <dbReference type="ARBA" id="ARBA00022614"/>
    </source>
</evidence>
<evidence type="ECO:0000256" key="9">
    <source>
        <dbReference type="ARBA" id="ARBA00023136"/>
    </source>
</evidence>
<feature type="chain" id="PRO_5017225780" evidence="12">
    <location>
        <begin position="24"/>
        <end position="226"/>
    </location>
</feature>
<dbReference type="Gramene" id="rna2033">
    <property type="protein sequence ID" value="RHN78465.1"/>
    <property type="gene ID" value="gene2033"/>
</dbReference>
<feature type="signal peptide" evidence="12">
    <location>
        <begin position="1"/>
        <end position="23"/>
    </location>
</feature>
<keyword evidence="7" id="KW-0677">Repeat</keyword>
<dbReference type="Pfam" id="PF08263">
    <property type="entry name" value="LRRNT_2"/>
    <property type="match status" value="1"/>
</dbReference>
<protein>
    <submittedName>
        <fullName evidence="15">Putative leucine-rich repeat-containing, plant-type, leucine-rich repeat domain, L</fullName>
    </submittedName>
</protein>
<gene>
    <name evidence="15" type="ORF">MtrunA17_Chr1g0165881</name>
</gene>
<evidence type="ECO:0000256" key="6">
    <source>
        <dbReference type="ARBA" id="ARBA00022729"/>
    </source>
</evidence>
<dbReference type="InterPro" id="IPR032675">
    <property type="entry name" value="LRR_dom_sf"/>
</dbReference>
<organism evidence="15 16">
    <name type="scientific">Medicago truncatula</name>
    <name type="common">Barrel medic</name>
    <name type="synonym">Medicago tribuloides</name>
    <dbReference type="NCBI Taxonomy" id="3880"/>
    <lineage>
        <taxon>Eukaryota</taxon>
        <taxon>Viridiplantae</taxon>
        <taxon>Streptophyta</taxon>
        <taxon>Embryophyta</taxon>
        <taxon>Tracheophyta</taxon>
        <taxon>Spermatophyta</taxon>
        <taxon>Magnoliopsida</taxon>
        <taxon>eudicotyledons</taxon>
        <taxon>Gunneridae</taxon>
        <taxon>Pentapetalae</taxon>
        <taxon>rosids</taxon>
        <taxon>fabids</taxon>
        <taxon>Fabales</taxon>
        <taxon>Fabaceae</taxon>
        <taxon>Papilionoideae</taxon>
        <taxon>50 kb inversion clade</taxon>
        <taxon>NPAAA clade</taxon>
        <taxon>Hologalegina</taxon>
        <taxon>IRL clade</taxon>
        <taxon>Trifolieae</taxon>
        <taxon>Medicago</taxon>
    </lineage>
</organism>
<evidence type="ECO:0000256" key="10">
    <source>
        <dbReference type="ARBA" id="ARBA00023157"/>
    </source>
</evidence>
<evidence type="ECO:0000256" key="11">
    <source>
        <dbReference type="ARBA" id="ARBA00038043"/>
    </source>
</evidence>
<evidence type="ECO:0000256" key="12">
    <source>
        <dbReference type="SAM" id="SignalP"/>
    </source>
</evidence>
<evidence type="ECO:0000256" key="4">
    <source>
        <dbReference type="ARBA" id="ARBA00022525"/>
    </source>
</evidence>
<evidence type="ECO:0000256" key="8">
    <source>
        <dbReference type="ARBA" id="ARBA00022821"/>
    </source>
</evidence>
<comment type="caution">
    <text evidence="15">The sequence shown here is derived from an EMBL/GenBank/DDBJ whole genome shotgun (WGS) entry which is preliminary data.</text>
</comment>
<dbReference type="Proteomes" id="UP000265566">
    <property type="component" value="Chromosome 1"/>
</dbReference>
<dbReference type="GO" id="GO:0006952">
    <property type="term" value="P:defense response"/>
    <property type="evidence" value="ECO:0007669"/>
    <property type="project" value="UniProtKB-KW"/>
</dbReference>
<dbReference type="InterPro" id="IPR053211">
    <property type="entry name" value="DNA_repair-toleration"/>
</dbReference>
<reference evidence="16" key="1">
    <citation type="journal article" date="2018" name="Nat. Plants">
        <title>Whole-genome landscape of Medicago truncatula symbiotic genes.</title>
        <authorList>
            <person name="Pecrix Y."/>
            <person name="Staton S.E."/>
            <person name="Sallet E."/>
            <person name="Lelandais-Briere C."/>
            <person name="Moreau S."/>
            <person name="Carrere S."/>
            <person name="Blein T."/>
            <person name="Jardinaud M.F."/>
            <person name="Latrasse D."/>
            <person name="Zouine M."/>
            <person name="Zahm M."/>
            <person name="Kreplak J."/>
            <person name="Mayjonade B."/>
            <person name="Satge C."/>
            <person name="Perez M."/>
            <person name="Cauet S."/>
            <person name="Marande W."/>
            <person name="Chantry-Darmon C."/>
            <person name="Lopez-Roques C."/>
            <person name="Bouchez O."/>
            <person name="Berard A."/>
            <person name="Debelle F."/>
            <person name="Munos S."/>
            <person name="Bendahmane A."/>
            <person name="Berges H."/>
            <person name="Niebel A."/>
            <person name="Buitink J."/>
            <person name="Frugier F."/>
            <person name="Benhamed M."/>
            <person name="Crespi M."/>
            <person name="Gouzy J."/>
            <person name="Gamas P."/>
        </authorList>
    </citation>
    <scope>NUCLEOTIDE SEQUENCE [LARGE SCALE GENOMIC DNA]</scope>
    <source>
        <strain evidence="16">cv. Jemalong A17</strain>
    </source>
</reference>
<dbReference type="Gene3D" id="3.80.10.10">
    <property type="entry name" value="Ribonuclease Inhibitor"/>
    <property type="match status" value="1"/>
</dbReference>
<accession>A0A396JQH5</accession>